<dbReference type="HAMAP" id="MF_03000">
    <property type="entry name" value="eIF3a"/>
    <property type="match status" value="1"/>
</dbReference>
<dbReference type="InterPro" id="IPR054711">
    <property type="entry name" value="eIF3a_PCI_TPR-like"/>
</dbReference>
<dbReference type="GeneID" id="94334509"/>
<protein>
    <recommendedName>
        <fullName evidence="4">Eukaryotic translation initiation factor 3 subunit A</fullName>
        <shortName evidence="4">eIF3a</shortName>
    </recommendedName>
    <alternativeName>
        <fullName evidence="4">Eukaryotic translation initiation factor 3 subunit 10</fullName>
    </alternativeName>
</protein>
<evidence type="ECO:0000256" key="5">
    <source>
        <dbReference type="SAM" id="MobiDB-lite"/>
    </source>
</evidence>
<comment type="similarity">
    <text evidence="4">Belongs to the eIF-3 subunit A family.</text>
</comment>
<proteinExistence type="inferred from homology"/>
<keyword evidence="1 4" id="KW-0963">Cytoplasm</keyword>
<evidence type="ECO:0000256" key="3">
    <source>
        <dbReference type="ARBA" id="ARBA00022917"/>
    </source>
</evidence>
<dbReference type="PANTHER" id="PTHR14005">
    <property type="entry name" value="EUKARYOTIC TRANSLATION INITIATION FACTOR 3, THETA SUBUNIT"/>
    <property type="match status" value="1"/>
</dbReference>
<evidence type="ECO:0000256" key="4">
    <source>
        <dbReference type="HAMAP-Rule" id="MF_03000"/>
    </source>
</evidence>
<dbReference type="KEGG" id="bdw:94334509"/>
<dbReference type="GO" id="GO:0002188">
    <property type="term" value="P:translation reinitiation"/>
    <property type="evidence" value="ECO:0007669"/>
    <property type="project" value="TreeGrafter"/>
</dbReference>
<dbReference type="Proteomes" id="UP001214638">
    <property type="component" value="Unassembled WGS sequence"/>
</dbReference>
<feature type="coiled-coil region" evidence="4">
    <location>
        <begin position="591"/>
        <end position="640"/>
    </location>
</feature>
<dbReference type="GO" id="GO:0071541">
    <property type="term" value="C:eukaryotic translation initiation factor 3 complex, eIF3m"/>
    <property type="evidence" value="ECO:0007669"/>
    <property type="project" value="TreeGrafter"/>
</dbReference>
<accession>A0AAD9PLW9</accession>
<dbReference type="Gene3D" id="4.10.860.10">
    <property type="entry name" value="UVR domain"/>
    <property type="match status" value="1"/>
</dbReference>
<dbReference type="GO" id="GO:0016282">
    <property type="term" value="C:eukaryotic 43S preinitiation complex"/>
    <property type="evidence" value="ECO:0007669"/>
    <property type="project" value="UniProtKB-UniRule"/>
</dbReference>
<dbReference type="GO" id="GO:0071540">
    <property type="term" value="C:eukaryotic translation initiation factor 3 complex, eIF3e"/>
    <property type="evidence" value="ECO:0007669"/>
    <property type="project" value="TreeGrafter"/>
</dbReference>
<dbReference type="GO" id="GO:0003729">
    <property type="term" value="F:mRNA binding"/>
    <property type="evidence" value="ECO:0007669"/>
    <property type="project" value="TreeGrafter"/>
</dbReference>
<evidence type="ECO:0000259" key="6">
    <source>
        <dbReference type="Pfam" id="PF22591"/>
    </source>
</evidence>
<keyword evidence="4" id="KW-0175">Coiled coil</keyword>
<feature type="region of interest" description="Disordered" evidence="5">
    <location>
        <begin position="876"/>
        <end position="947"/>
    </location>
</feature>
<keyword evidence="8" id="KW-1185">Reference proteome</keyword>
<dbReference type="PANTHER" id="PTHR14005:SF0">
    <property type="entry name" value="EUKARYOTIC TRANSLATION INITIATION FACTOR 3 SUBUNIT A"/>
    <property type="match status" value="1"/>
</dbReference>
<name>A0AAD9PLW9_9APIC</name>
<dbReference type="AlphaFoldDB" id="A0AAD9PLW9"/>
<keyword evidence="2 4" id="KW-0396">Initiation factor</keyword>
<dbReference type="GO" id="GO:0043614">
    <property type="term" value="C:multi-eIF complex"/>
    <property type="evidence" value="ECO:0007669"/>
    <property type="project" value="TreeGrafter"/>
</dbReference>
<feature type="domain" description="eIF3a PCI" evidence="6">
    <location>
        <begin position="8"/>
        <end position="415"/>
    </location>
</feature>
<dbReference type="Gene3D" id="1.25.40.860">
    <property type="match status" value="2"/>
</dbReference>
<dbReference type="GO" id="GO:0001732">
    <property type="term" value="P:formation of cytoplasmic translation initiation complex"/>
    <property type="evidence" value="ECO:0007669"/>
    <property type="project" value="UniProtKB-UniRule"/>
</dbReference>
<keyword evidence="3 4" id="KW-0648">Protein biosynthesis</keyword>
<comment type="caution">
    <text evidence="7">The sequence shown here is derived from an EMBL/GenBank/DDBJ whole genome shotgun (WGS) entry which is preliminary data.</text>
</comment>
<evidence type="ECO:0000313" key="8">
    <source>
        <dbReference type="Proteomes" id="UP001214638"/>
    </source>
</evidence>
<feature type="compositionally biased region" description="Basic and acidic residues" evidence="5">
    <location>
        <begin position="934"/>
        <end position="947"/>
    </location>
</feature>
<sequence length="947" mass="112378">MHNFQKPENALKRAAELRSIGLNDEALQILHSAIGHRFFRIQGWDMVQEQIMLEYVALCIEQDKLRMARDGLHQYRLVAQHANVASLGKVVVELLEHAEVRLKTIKEKTSAQVEQETREYDSDFEESPESLMASTLQIEVRDAAARQLHSVYRFLWETYKMILDIMRATPKLEKVYHDTARKAIQFCKENERVSEFKRLCDVLRGHYAFLFKVKHKPEMECMLKPELHIETKINQLIAACDMGLWKEAFNTVEDLYSLGIRDYIAKAFQGSVANLGQQKEKLLKWLAIFYEKLALIFWVSDLHLFHALAVLRYVMHIRMYKKKVSQEDIQYMSSKCVLSVLTIPNNTKESGDVDFVSNVFNSNFEMQRRMASLLGYNTIPTTESLHGALSTKGILQLADENTQKLYEMVEQDTKSSRLDLCVQLIPLLQDAPKFEMKTPSSLQQKGISFFDSLALYYPKIKSVVFHKVLLKISKVYASMTIDHFVSCICPSEFYEWNDAEKQIIPLVHKGLCQVRLDYANRILYFNATSATSNSIGPIRLHLTDLGKNLYYAMRLLNPHESVQSTEERRLHLFSTRSGIEKERAKLIKRTSEIYQRRQEHQEEQMRAEEERKKLEIQNKLNEERAERERREEVLRQMEMQRRKDEKYKMKSETVQQMLETIRKLGGNQMSRIMIKGKTLEEINVEDVMEGFVDYDDLEKAQEEQRARERMEIIKQRKAEVKRIDHFVRAVREMEMKLYQQWQDRVYEQDTQILLEFQKQRESKHKLECEQAKQEKEAFTLVAPEKNEWVEERMALRREEYQEEVEKQRQRLIEQLKRDKIQRAYDRKVAEMRRLEEERLLQEKLERERELELARQREEEQREKLLQQAEKQRAKELEIERRLLQQNSSRPSEPAADSWRQPSIDTNNRDAHWERDEEDKKKETKTSGGFKLFGRRSDKKTSADDSWR</sequence>
<reference evidence="7" key="1">
    <citation type="journal article" date="2023" name="Nat. Microbiol.">
        <title>Babesia duncani multi-omics identifies virulence factors and drug targets.</title>
        <authorList>
            <person name="Singh P."/>
            <person name="Lonardi S."/>
            <person name="Liang Q."/>
            <person name="Vydyam P."/>
            <person name="Khabirova E."/>
            <person name="Fang T."/>
            <person name="Gihaz S."/>
            <person name="Thekkiniath J."/>
            <person name="Munshi M."/>
            <person name="Abel S."/>
            <person name="Ciampossin L."/>
            <person name="Batugedara G."/>
            <person name="Gupta M."/>
            <person name="Lu X.M."/>
            <person name="Lenz T."/>
            <person name="Chakravarty S."/>
            <person name="Cornillot E."/>
            <person name="Hu Y."/>
            <person name="Ma W."/>
            <person name="Gonzalez L.M."/>
            <person name="Sanchez S."/>
            <person name="Estrada K."/>
            <person name="Sanchez-Flores A."/>
            <person name="Montero E."/>
            <person name="Harb O.S."/>
            <person name="Le Roch K.G."/>
            <person name="Mamoun C.B."/>
        </authorList>
    </citation>
    <scope>NUCLEOTIDE SEQUENCE</scope>
    <source>
        <strain evidence="7">WA1</strain>
    </source>
</reference>
<dbReference type="EMBL" id="JALLKP010000001">
    <property type="protein sequence ID" value="KAK2197212.1"/>
    <property type="molecule type" value="Genomic_DNA"/>
</dbReference>
<dbReference type="InterPro" id="IPR027512">
    <property type="entry name" value="EIF3A"/>
</dbReference>
<organism evidence="7 8">
    <name type="scientific">Babesia duncani</name>
    <dbReference type="NCBI Taxonomy" id="323732"/>
    <lineage>
        <taxon>Eukaryota</taxon>
        <taxon>Sar</taxon>
        <taxon>Alveolata</taxon>
        <taxon>Apicomplexa</taxon>
        <taxon>Aconoidasida</taxon>
        <taxon>Piroplasmida</taxon>
        <taxon>Babesiidae</taxon>
        <taxon>Babesia</taxon>
    </lineage>
</organism>
<evidence type="ECO:0000313" key="7">
    <source>
        <dbReference type="EMBL" id="KAK2197212.1"/>
    </source>
</evidence>
<evidence type="ECO:0000256" key="1">
    <source>
        <dbReference type="ARBA" id="ARBA00022490"/>
    </source>
</evidence>
<evidence type="ECO:0000256" key="2">
    <source>
        <dbReference type="ARBA" id="ARBA00022540"/>
    </source>
</evidence>
<comment type="subcellular location">
    <subcellularLocation>
        <location evidence="4">Cytoplasm</location>
    </subcellularLocation>
</comment>
<comment type="function">
    <text evidence="4">RNA-binding component of the eukaryotic translation initiation factor 3 (eIF-3) complex, which is involved in protein synthesis of a specialized repertoire of mRNAs and, together with other initiation factors, stimulates binding of mRNA and methionyl-tRNAi to the 40S ribosome. The eIF-3 complex specifically targets and initiates translation of a subset of mRNAs involved in cell proliferation.</text>
</comment>
<feature type="region of interest" description="Disordered" evidence="5">
    <location>
        <begin position="851"/>
        <end position="870"/>
    </location>
</feature>
<comment type="subunit">
    <text evidence="4">Component of the eukaryotic translation initiation factor 3 (eIF-3) complex.</text>
</comment>
<keyword evidence="4" id="KW-0694">RNA-binding</keyword>
<dbReference type="GO" id="GO:0003743">
    <property type="term" value="F:translation initiation factor activity"/>
    <property type="evidence" value="ECO:0007669"/>
    <property type="project" value="UniProtKB-UniRule"/>
</dbReference>
<dbReference type="Pfam" id="PF22591">
    <property type="entry name" value="eIF3a_PCI_TPR-like"/>
    <property type="match status" value="1"/>
</dbReference>
<gene>
    <name evidence="7" type="ORF">BdWA1_000211</name>
</gene>
<dbReference type="GO" id="GO:0033290">
    <property type="term" value="C:eukaryotic 48S preinitiation complex"/>
    <property type="evidence" value="ECO:0007669"/>
    <property type="project" value="UniProtKB-UniRule"/>
</dbReference>
<dbReference type="RefSeq" id="XP_067804054.1">
    <property type="nucleotide sequence ID" value="XM_067945263.1"/>
</dbReference>
<feature type="compositionally biased region" description="Basic and acidic residues" evidence="5">
    <location>
        <begin position="906"/>
        <end position="924"/>
    </location>
</feature>